<evidence type="ECO:0000256" key="1">
    <source>
        <dbReference type="SAM" id="MobiDB-lite"/>
    </source>
</evidence>
<evidence type="ECO:0008006" key="4">
    <source>
        <dbReference type="Google" id="ProtNLM"/>
    </source>
</evidence>
<name>A0A9W8IQ38_9AGAR</name>
<dbReference type="EMBL" id="JANBPK010001645">
    <property type="protein sequence ID" value="KAJ2921236.1"/>
    <property type="molecule type" value="Genomic_DNA"/>
</dbReference>
<dbReference type="OrthoDB" id="3069564at2759"/>
<sequence>MYLSYSFTSFYSQQQQFQGEGGQLVLEAPRTRKVLVHHNPNSYLYQDLWNRPGEDLIMKDGWMEAASVEVGSSTPLSPTITSSKLHINALPTELLTAIFLYCLSSTSGLRTDSNLHQYTPDNAPLLLCRVCSYWRRLARATPFLWRELDLGGVRPKMRRRSRQPSIEIHPTPQPPIDRTTFETTLEAGPLVNTHHGLIAYTEILPIPSTFLMPVVKTNVEDQNRSLLNLSSLAHLFATLSRPLSFKFLKMRASRYRIDGVKTDYERLNFGFSGGIGVFYGESSGEGIDALNLTSGDGTVVPQMVVESVLFARNGSVARHVVSLDLTLDEPTDIPRISIFVSPRPTLALSAPFRPQFSLPTLHRLALRMAHLSLTDFEWPPWVGPVHIQLKGVVDLLKFGWGFVPAVRSSSFEYGAGDRSDSMDPSPAVEVEPNANETTTPPPCEGDEGWTTAFSLPSIVPSLKEAELDVPWVVLLPGRYGTRSLSLHPSSASSLLPSLSILPYTQLQSLTLVRPIPVWIFRALLVECVSLKVAQVRLLSLSPNFGQVDAAQQGGAGGGANGDAEDDGTPRADQEFGVYWERVCTRAFGGDPVGLIIGVEGTPNDDRETHSLSLDSLEELRLTIQCSPQTDDRILTDRVRRMERERWPNLEVVFPLPPPFTSDPRPESGRDGSPSSWKGALRPSVELSEKEERLVEYALRGFGLPSLRALEVLPSKT</sequence>
<feature type="region of interest" description="Disordered" evidence="1">
    <location>
        <begin position="551"/>
        <end position="570"/>
    </location>
</feature>
<feature type="region of interest" description="Disordered" evidence="1">
    <location>
        <begin position="414"/>
        <end position="446"/>
    </location>
</feature>
<gene>
    <name evidence="2" type="ORF">H1R20_g15857</name>
</gene>
<comment type="caution">
    <text evidence="2">The sequence shown here is derived from an EMBL/GenBank/DDBJ whole genome shotgun (WGS) entry which is preliminary data.</text>
</comment>
<dbReference type="Proteomes" id="UP001140091">
    <property type="component" value="Unassembled WGS sequence"/>
</dbReference>
<dbReference type="AlphaFoldDB" id="A0A9W8IQ38"/>
<accession>A0A9W8IQ38</accession>
<reference evidence="2" key="1">
    <citation type="submission" date="2022-06" db="EMBL/GenBank/DDBJ databases">
        <title>Genome Sequence of Candolleomyces eurysporus.</title>
        <authorList>
            <person name="Buettner E."/>
        </authorList>
    </citation>
    <scope>NUCLEOTIDE SEQUENCE</scope>
    <source>
        <strain evidence="2">VTCC 930004</strain>
    </source>
</reference>
<feature type="non-terminal residue" evidence="2">
    <location>
        <position position="716"/>
    </location>
</feature>
<feature type="region of interest" description="Disordered" evidence="1">
    <location>
        <begin position="654"/>
        <end position="686"/>
    </location>
</feature>
<evidence type="ECO:0000313" key="2">
    <source>
        <dbReference type="EMBL" id="KAJ2921236.1"/>
    </source>
</evidence>
<evidence type="ECO:0000313" key="3">
    <source>
        <dbReference type="Proteomes" id="UP001140091"/>
    </source>
</evidence>
<proteinExistence type="predicted"/>
<protein>
    <recommendedName>
        <fullName evidence="4">F-box domain-containing protein</fullName>
    </recommendedName>
</protein>
<keyword evidence="3" id="KW-1185">Reference proteome</keyword>
<organism evidence="2 3">
    <name type="scientific">Candolleomyces eurysporus</name>
    <dbReference type="NCBI Taxonomy" id="2828524"/>
    <lineage>
        <taxon>Eukaryota</taxon>
        <taxon>Fungi</taxon>
        <taxon>Dikarya</taxon>
        <taxon>Basidiomycota</taxon>
        <taxon>Agaricomycotina</taxon>
        <taxon>Agaricomycetes</taxon>
        <taxon>Agaricomycetidae</taxon>
        <taxon>Agaricales</taxon>
        <taxon>Agaricineae</taxon>
        <taxon>Psathyrellaceae</taxon>
        <taxon>Candolleomyces</taxon>
    </lineage>
</organism>
<dbReference type="Gene3D" id="1.20.1280.50">
    <property type="match status" value="1"/>
</dbReference>